<comment type="caution">
    <text evidence="3">The sequence shown here is derived from an EMBL/GenBank/DDBJ whole genome shotgun (WGS) entry which is preliminary data.</text>
</comment>
<accession>A0ABT0E5T6</accession>
<dbReference type="InterPro" id="IPR024455">
    <property type="entry name" value="Phage_capsid"/>
</dbReference>
<name>A0ABT0E5T6_9GAMM</name>
<evidence type="ECO:0000256" key="1">
    <source>
        <dbReference type="ARBA" id="ARBA00004328"/>
    </source>
</evidence>
<evidence type="ECO:0000259" key="2">
    <source>
        <dbReference type="Pfam" id="PF05065"/>
    </source>
</evidence>
<dbReference type="Gene3D" id="3.30.2400.10">
    <property type="entry name" value="Major capsid protein gp5"/>
    <property type="match status" value="1"/>
</dbReference>
<organism evidence="3 4">
    <name type="scientific">Alcanivorax quisquiliarum</name>
    <dbReference type="NCBI Taxonomy" id="2933565"/>
    <lineage>
        <taxon>Bacteria</taxon>
        <taxon>Pseudomonadati</taxon>
        <taxon>Pseudomonadota</taxon>
        <taxon>Gammaproteobacteria</taxon>
        <taxon>Oceanospirillales</taxon>
        <taxon>Alcanivoracaceae</taxon>
        <taxon>Alcanivorax</taxon>
    </lineage>
</organism>
<feature type="domain" description="Phage capsid-like C-terminal" evidence="2">
    <location>
        <begin position="107"/>
        <end position="245"/>
    </location>
</feature>
<proteinExistence type="predicted"/>
<dbReference type="Proteomes" id="UP001165524">
    <property type="component" value="Unassembled WGS sequence"/>
</dbReference>
<dbReference type="EMBL" id="JALKII010000002">
    <property type="protein sequence ID" value="MCK0537135.1"/>
    <property type="molecule type" value="Genomic_DNA"/>
</dbReference>
<evidence type="ECO:0000313" key="3">
    <source>
        <dbReference type="EMBL" id="MCK0537135.1"/>
    </source>
</evidence>
<reference evidence="3" key="1">
    <citation type="submission" date="2022-04" db="EMBL/GenBank/DDBJ databases">
        <title>Alcanivorax sp. CY1518 draft genome sequence.</title>
        <authorList>
            <person name="Zhao G."/>
            <person name="An M."/>
        </authorList>
    </citation>
    <scope>NUCLEOTIDE SEQUENCE</scope>
    <source>
        <strain evidence="3">CY1518</strain>
    </source>
</reference>
<protein>
    <submittedName>
        <fullName evidence="3">Phage major capsid protein</fullName>
    </submittedName>
</protein>
<evidence type="ECO:0000313" key="4">
    <source>
        <dbReference type="Proteomes" id="UP001165524"/>
    </source>
</evidence>
<keyword evidence="4" id="KW-1185">Reference proteome</keyword>
<sequence>MNPAGPCANRRATMLTFITEEIVMRHAQNLIKALQVLARAEGNRTAAEGLAQSPDVQAMVKSIGSSTASINGDLRVAYREMLGLARRRSLIGKIEAVAGFRTLPFEVPALEQDNAATVAFVAEGHPIPVTAQTFTSRELPRRKLSGIVPITQELAAAMPAEQAFGRELTRAVAQGESSAFYSASAGSPASPAGILAGVTAGTGTTNAADDIASLIDTFTGDLEGAVLLTSPRSGVKLAAVFDGTGARGGEVSGIGHVTSSAIPDDSVAIIEPGRIMLADDGLEIDIAHDATLLTQQGEEIAPYNLWQNNLLAYRVTRWLNWHAAPGAVAYLNGTDW</sequence>
<dbReference type="Pfam" id="PF05065">
    <property type="entry name" value="Phage_capsid"/>
    <property type="match status" value="1"/>
</dbReference>
<dbReference type="RefSeq" id="WP_246949756.1">
    <property type="nucleotide sequence ID" value="NZ_JALKII010000002.1"/>
</dbReference>
<dbReference type="SUPFAM" id="SSF56563">
    <property type="entry name" value="Major capsid protein gp5"/>
    <property type="match status" value="1"/>
</dbReference>
<dbReference type="InterPro" id="IPR054612">
    <property type="entry name" value="Phage_capsid-like_C"/>
</dbReference>
<gene>
    <name evidence="3" type="ORF">MU846_05370</name>
</gene>
<dbReference type="NCBIfam" id="TIGR01554">
    <property type="entry name" value="major_cap_HK97"/>
    <property type="match status" value="1"/>
</dbReference>
<comment type="subcellular location">
    <subcellularLocation>
        <location evidence="1">Virion</location>
    </subcellularLocation>
</comment>